<keyword evidence="2" id="KW-1185">Reference proteome</keyword>
<reference evidence="1" key="2">
    <citation type="submission" date="2023-01" db="EMBL/GenBank/DDBJ databases">
        <authorList>
            <person name="Petersen C."/>
        </authorList>
    </citation>
    <scope>NUCLEOTIDE SEQUENCE</scope>
    <source>
        <strain evidence="1">IBT 15450</strain>
    </source>
</reference>
<evidence type="ECO:0000313" key="2">
    <source>
        <dbReference type="Proteomes" id="UP001219568"/>
    </source>
</evidence>
<organism evidence="1 2">
    <name type="scientific">Penicillium canescens</name>
    <dbReference type="NCBI Taxonomy" id="5083"/>
    <lineage>
        <taxon>Eukaryota</taxon>
        <taxon>Fungi</taxon>
        <taxon>Dikarya</taxon>
        <taxon>Ascomycota</taxon>
        <taxon>Pezizomycotina</taxon>
        <taxon>Eurotiomycetes</taxon>
        <taxon>Eurotiomycetidae</taxon>
        <taxon>Eurotiales</taxon>
        <taxon>Aspergillaceae</taxon>
        <taxon>Penicillium</taxon>
    </lineage>
</organism>
<dbReference type="EMBL" id="JAQJZL010000009">
    <property type="protein sequence ID" value="KAJ6037949.1"/>
    <property type="molecule type" value="Genomic_DNA"/>
</dbReference>
<protein>
    <submittedName>
        <fullName evidence="1">Uncharacterized protein</fullName>
    </submittedName>
</protein>
<accession>A0AAD6I8W2</accession>
<dbReference type="Proteomes" id="UP001219568">
    <property type="component" value="Unassembled WGS sequence"/>
</dbReference>
<proteinExistence type="predicted"/>
<reference evidence="1" key="1">
    <citation type="journal article" date="2023" name="IMA Fungus">
        <title>Comparative genomic study of the Penicillium genus elucidates a diverse pangenome and 15 lateral gene transfer events.</title>
        <authorList>
            <person name="Petersen C."/>
            <person name="Sorensen T."/>
            <person name="Nielsen M.R."/>
            <person name="Sondergaard T.E."/>
            <person name="Sorensen J.L."/>
            <person name="Fitzpatrick D.A."/>
            <person name="Frisvad J.C."/>
            <person name="Nielsen K.L."/>
        </authorList>
    </citation>
    <scope>NUCLEOTIDE SEQUENCE</scope>
    <source>
        <strain evidence="1">IBT 15450</strain>
    </source>
</reference>
<comment type="caution">
    <text evidence="1">The sequence shown here is derived from an EMBL/GenBank/DDBJ whole genome shotgun (WGS) entry which is preliminary data.</text>
</comment>
<evidence type="ECO:0000313" key="1">
    <source>
        <dbReference type="EMBL" id="KAJ6037949.1"/>
    </source>
</evidence>
<sequence length="233" mass="26144">MAAIGSTSNLTFKGEFVKDGYVFEKDAETGQQIEEMETNCTPFASEAGLQFYKTNVLDDPRKRQVLDHCFQWFGLGLYRSFGAMPGDYAFRQSDLSSKTESLLIQFWKKGSKVTFWKGSHIQQVTTMKGDNNLWRAPRVALTRLGLEPVHVIFEDGGFSIRDTRLFVEVLEGSAITFGVASEDVLKKWWAPMKLPKSLQTVVSNMEGPNFGMNVTYFDGKHDSVTIGVSTPPD</sequence>
<name>A0AAD6I8W2_PENCN</name>
<gene>
    <name evidence="1" type="ORF">N7460_007720</name>
</gene>
<dbReference type="AlphaFoldDB" id="A0AAD6I8W2"/>